<evidence type="ECO:0000313" key="2">
    <source>
        <dbReference type="EnsemblMetazoa" id="AEPI008306-PA"/>
    </source>
</evidence>
<sequence>MAIHKFISHVFSDEALNAYNVHGTNTTGRSKIPMKTYSVFYDCFIALMIKVKRLKKMLAELRSCGGSKLSQNPNMIEIRMIQQKLRSIDDQFCKQNLIDPRKPLTISGFPMPLQCEEDIDRLELMVNRNPKIRMQYIEFLRCKKPLSVEISECFGKFFTADAIANFSWNNTRTNQKLRKTMKEYHIFTACMLEAWKAQGIDEAKLDSELRRVTIILAKRRYTANYQNRDR</sequence>
<dbReference type="AlphaFoldDB" id="A0A182PMY2"/>
<evidence type="ECO:0000259" key="1">
    <source>
        <dbReference type="Pfam" id="PF16064"/>
    </source>
</evidence>
<dbReference type="Pfam" id="PF16064">
    <property type="entry name" value="DUF4806"/>
    <property type="match status" value="2"/>
</dbReference>
<protein>
    <recommendedName>
        <fullName evidence="1">DUF4806 domain-containing protein</fullName>
    </recommendedName>
</protein>
<accession>A0A182PMY2</accession>
<reference evidence="2" key="2">
    <citation type="submission" date="2020-05" db="UniProtKB">
        <authorList>
            <consortium name="EnsemblMetazoa"/>
        </authorList>
    </citation>
    <scope>IDENTIFICATION</scope>
    <source>
        <strain evidence="2">Epiroticus2</strain>
    </source>
</reference>
<reference evidence="3" key="1">
    <citation type="submission" date="2013-03" db="EMBL/GenBank/DDBJ databases">
        <title>The Genome Sequence of Anopheles epiroticus epiroticus2.</title>
        <authorList>
            <consortium name="The Broad Institute Genomics Platform"/>
            <person name="Neafsey D.E."/>
            <person name="Howell P."/>
            <person name="Walker B."/>
            <person name="Young S.K."/>
            <person name="Zeng Q."/>
            <person name="Gargeya S."/>
            <person name="Fitzgerald M."/>
            <person name="Haas B."/>
            <person name="Abouelleil A."/>
            <person name="Allen A.W."/>
            <person name="Alvarado L."/>
            <person name="Arachchi H.M."/>
            <person name="Berlin A.M."/>
            <person name="Chapman S.B."/>
            <person name="Gainer-Dewar J."/>
            <person name="Goldberg J."/>
            <person name="Griggs A."/>
            <person name="Gujja S."/>
            <person name="Hansen M."/>
            <person name="Howarth C."/>
            <person name="Imamovic A."/>
            <person name="Ireland A."/>
            <person name="Larimer J."/>
            <person name="McCowan C."/>
            <person name="Murphy C."/>
            <person name="Pearson M."/>
            <person name="Poon T.W."/>
            <person name="Priest M."/>
            <person name="Roberts A."/>
            <person name="Saif S."/>
            <person name="Shea T."/>
            <person name="Sisk P."/>
            <person name="Sykes S."/>
            <person name="Wortman J."/>
            <person name="Nusbaum C."/>
            <person name="Birren B."/>
        </authorList>
    </citation>
    <scope>NUCLEOTIDE SEQUENCE [LARGE SCALE GENOMIC DNA]</scope>
    <source>
        <strain evidence="3">Epiroticus2</strain>
    </source>
</reference>
<dbReference type="EnsemblMetazoa" id="AEPI008306-RA">
    <property type="protein sequence ID" value="AEPI008306-PA"/>
    <property type="gene ID" value="AEPI008306"/>
</dbReference>
<feature type="domain" description="DUF4806" evidence="1">
    <location>
        <begin position="2"/>
        <end position="46"/>
    </location>
</feature>
<keyword evidence="3" id="KW-1185">Reference proteome</keyword>
<dbReference type="InterPro" id="IPR032071">
    <property type="entry name" value="DUF4806"/>
</dbReference>
<evidence type="ECO:0000313" key="3">
    <source>
        <dbReference type="Proteomes" id="UP000075885"/>
    </source>
</evidence>
<feature type="domain" description="DUF4806" evidence="1">
    <location>
        <begin position="106"/>
        <end position="194"/>
    </location>
</feature>
<dbReference type="Proteomes" id="UP000075885">
    <property type="component" value="Unassembled WGS sequence"/>
</dbReference>
<proteinExistence type="predicted"/>
<organism evidence="2 3">
    <name type="scientific">Anopheles epiroticus</name>
    <dbReference type="NCBI Taxonomy" id="199890"/>
    <lineage>
        <taxon>Eukaryota</taxon>
        <taxon>Metazoa</taxon>
        <taxon>Ecdysozoa</taxon>
        <taxon>Arthropoda</taxon>
        <taxon>Hexapoda</taxon>
        <taxon>Insecta</taxon>
        <taxon>Pterygota</taxon>
        <taxon>Neoptera</taxon>
        <taxon>Endopterygota</taxon>
        <taxon>Diptera</taxon>
        <taxon>Nematocera</taxon>
        <taxon>Culicoidea</taxon>
        <taxon>Culicidae</taxon>
        <taxon>Anophelinae</taxon>
        <taxon>Anopheles</taxon>
    </lineage>
</organism>
<name>A0A182PMY2_9DIPT</name>
<dbReference type="VEuPathDB" id="VectorBase:AEPI008306"/>